<dbReference type="PANTHER" id="PTHR19375">
    <property type="entry name" value="HEAT SHOCK PROTEIN 70KDA"/>
    <property type="match status" value="1"/>
</dbReference>
<evidence type="ECO:0000256" key="1">
    <source>
        <dbReference type="ARBA" id="ARBA00007381"/>
    </source>
</evidence>
<comment type="similarity">
    <text evidence="1">Belongs to the heat shock protein 70 family.</text>
</comment>
<gene>
    <name evidence="4" type="ORF">EXN66_Car022493</name>
</gene>
<dbReference type="SUPFAM" id="SSF100920">
    <property type="entry name" value="Heat shock protein 70kD (HSP70), peptide-binding domain"/>
    <property type="match status" value="1"/>
</dbReference>
<sequence length="164" mass="18076">MSKGAAVGINLETTYSCVGVLENQVAMNPPNSLRTRNSAKISSMEWSSIRASTQLKPWPTELINVTFDIDANGILNVSAVDKSPGKENKITITSDKEECKVQQDETYKTGDDVQCDKVSAKNGLESHAFNMKSTMKDEKLSGKISDEDKQKILDKCNEVVSWLD</sequence>
<name>A0A6G1QVS8_CHAAH</name>
<evidence type="ECO:0000256" key="2">
    <source>
        <dbReference type="ARBA" id="ARBA00022741"/>
    </source>
</evidence>
<dbReference type="Gene3D" id="2.60.34.10">
    <property type="entry name" value="Substrate Binding Domain Of DNAk, Chain A, domain 1"/>
    <property type="match status" value="1"/>
</dbReference>
<dbReference type="InterPro" id="IPR029048">
    <property type="entry name" value="HSP70_C_sf"/>
</dbReference>
<protein>
    <submittedName>
        <fullName evidence="4">Heat shock cognate 71 kDa protein Heat shock 70 kDa protein 8</fullName>
    </submittedName>
</protein>
<reference evidence="5" key="2">
    <citation type="submission" date="2019-02" db="EMBL/GenBank/DDBJ databases">
        <title>Opniocepnalus argus Var Kimnra genome.</title>
        <authorList>
            <person name="Zhou C."/>
            <person name="Xiao S."/>
        </authorList>
    </citation>
    <scope>NUCLEOTIDE SEQUENCE [LARGE SCALE GENOMIC DNA]</scope>
</reference>
<evidence type="ECO:0000313" key="5">
    <source>
        <dbReference type="Proteomes" id="UP000503349"/>
    </source>
</evidence>
<organism evidence="4 5">
    <name type="scientific">Channa argus</name>
    <name type="common">Northern snakehead</name>
    <name type="synonym">Ophicephalus argus</name>
    <dbReference type="NCBI Taxonomy" id="215402"/>
    <lineage>
        <taxon>Eukaryota</taxon>
        <taxon>Metazoa</taxon>
        <taxon>Chordata</taxon>
        <taxon>Craniata</taxon>
        <taxon>Vertebrata</taxon>
        <taxon>Euteleostomi</taxon>
        <taxon>Actinopterygii</taxon>
        <taxon>Neopterygii</taxon>
        <taxon>Teleostei</taxon>
        <taxon>Neoteleostei</taxon>
        <taxon>Acanthomorphata</taxon>
        <taxon>Anabantaria</taxon>
        <taxon>Anabantiformes</taxon>
        <taxon>Channoidei</taxon>
        <taxon>Channidae</taxon>
        <taxon>Channa</taxon>
    </lineage>
</organism>
<dbReference type="EMBL" id="CM015735">
    <property type="protein sequence ID" value="KAF3706801.1"/>
    <property type="molecule type" value="Genomic_DNA"/>
</dbReference>
<dbReference type="Gene3D" id="1.20.1270.10">
    <property type="match status" value="1"/>
</dbReference>
<dbReference type="Proteomes" id="UP000503349">
    <property type="component" value="Chromosome 24"/>
</dbReference>
<keyword evidence="3" id="KW-0067">ATP-binding</keyword>
<accession>A0A6G1QVS8</accession>
<evidence type="ECO:0000313" key="4">
    <source>
        <dbReference type="EMBL" id="KAF3706801.1"/>
    </source>
</evidence>
<keyword evidence="2" id="KW-0547">Nucleotide-binding</keyword>
<reference evidence="4 5" key="1">
    <citation type="submission" date="2019-02" db="EMBL/GenBank/DDBJ databases">
        <title>Opniocepnalus argus genome.</title>
        <authorList>
            <person name="Zhou C."/>
            <person name="Xiao S."/>
        </authorList>
    </citation>
    <scope>NUCLEOTIDE SEQUENCE [LARGE SCALE GENOMIC DNA]</scope>
    <source>
        <strain evidence="4">OARG1902GOOAL</strain>
        <tissue evidence="4">Muscle</tissue>
    </source>
</reference>
<dbReference type="GO" id="GO:0005524">
    <property type="term" value="F:ATP binding"/>
    <property type="evidence" value="ECO:0007669"/>
    <property type="project" value="UniProtKB-KW"/>
</dbReference>
<evidence type="ECO:0000256" key="3">
    <source>
        <dbReference type="ARBA" id="ARBA00022840"/>
    </source>
</evidence>
<keyword evidence="5" id="KW-1185">Reference proteome</keyword>
<dbReference type="InterPro" id="IPR013126">
    <property type="entry name" value="Hsp_70_fam"/>
</dbReference>
<dbReference type="GO" id="GO:0140662">
    <property type="term" value="F:ATP-dependent protein folding chaperone"/>
    <property type="evidence" value="ECO:0007669"/>
    <property type="project" value="InterPro"/>
</dbReference>
<keyword evidence="4" id="KW-0346">Stress response</keyword>
<proteinExistence type="inferred from homology"/>
<dbReference type="SUPFAM" id="SSF100934">
    <property type="entry name" value="Heat shock protein 70kD (HSP70), C-terminal subdomain"/>
    <property type="match status" value="1"/>
</dbReference>
<dbReference type="Pfam" id="PF00012">
    <property type="entry name" value="HSP70"/>
    <property type="match status" value="1"/>
</dbReference>
<dbReference type="InterPro" id="IPR029047">
    <property type="entry name" value="HSP70_peptide-bd_sf"/>
</dbReference>
<dbReference type="AlphaFoldDB" id="A0A6G1QVS8"/>